<feature type="repeat" description="WD" evidence="5">
    <location>
        <begin position="146"/>
        <end position="187"/>
    </location>
</feature>
<dbReference type="PROSITE" id="PS50294">
    <property type="entry name" value="WD_REPEATS_REGION"/>
    <property type="match status" value="1"/>
</dbReference>
<protein>
    <submittedName>
        <fullName evidence="7">Zinc finger CCCH domain-containing protein 63</fullName>
    </submittedName>
</protein>
<dbReference type="Gene3D" id="2.130.10.10">
    <property type="entry name" value="YVTN repeat-like/Quinoprotein amine dehydrogenase"/>
    <property type="match status" value="1"/>
</dbReference>
<feature type="compositionally biased region" description="Polar residues" evidence="6">
    <location>
        <begin position="120"/>
        <end position="134"/>
    </location>
</feature>
<comment type="subcellular location">
    <subcellularLocation>
        <location evidence="1">Nucleus</location>
    </subcellularLocation>
</comment>
<dbReference type="OrthoDB" id="59941at2759"/>
<comment type="caution">
    <text evidence="7">The sequence shown here is derived from an EMBL/GenBank/DDBJ whole genome shotgun (WGS) entry which is preliminary data.</text>
</comment>
<dbReference type="InterPro" id="IPR015943">
    <property type="entry name" value="WD40/YVTN_repeat-like_dom_sf"/>
</dbReference>
<feature type="compositionally biased region" description="Gly residues" evidence="6">
    <location>
        <begin position="89"/>
        <end position="101"/>
    </location>
</feature>
<dbReference type="GO" id="GO:0032040">
    <property type="term" value="C:small-subunit processome"/>
    <property type="evidence" value="ECO:0007669"/>
    <property type="project" value="TreeGrafter"/>
</dbReference>
<evidence type="ECO:0000256" key="6">
    <source>
        <dbReference type="SAM" id="MobiDB-lite"/>
    </source>
</evidence>
<dbReference type="GO" id="GO:0034511">
    <property type="term" value="F:U3 snoRNA binding"/>
    <property type="evidence" value="ECO:0007669"/>
    <property type="project" value="InterPro"/>
</dbReference>
<keyword evidence="4" id="KW-0539">Nucleus</keyword>
<evidence type="ECO:0000256" key="4">
    <source>
        <dbReference type="ARBA" id="ARBA00023242"/>
    </source>
</evidence>
<name>A0A2J8A614_9CHLO</name>
<feature type="compositionally biased region" description="Gly residues" evidence="6">
    <location>
        <begin position="1"/>
        <end position="11"/>
    </location>
</feature>
<dbReference type="InterPro" id="IPR001680">
    <property type="entry name" value="WD40_rpt"/>
</dbReference>
<keyword evidence="8" id="KW-1185">Reference proteome</keyword>
<accession>A0A2J8A614</accession>
<evidence type="ECO:0000313" key="7">
    <source>
        <dbReference type="EMBL" id="PNH07969.1"/>
    </source>
</evidence>
<keyword evidence="3" id="KW-0677">Repeat</keyword>
<dbReference type="Proteomes" id="UP000236333">
    <property type="component" value="Unassembled WGS sequence"/>
</dbReference>
<dbReference type="Pfam" id="PF00400">
    <property type="entry name" value="WD40"/>
    <property type="match status" value="2"/>
</dbReference>
<dbReference type="AlphaFoldDB" id="A0A2J8A614"/>
<feature type="region of interest" description="Disordered" evidence="6">
    <location>
        <begin position="39"/>
        <end position="72"/>
    </location>
</feature>
<dbReference type="PROSITE" id="PS50082">
    <property type="entry name" value="WD_REPEATS_2"/>
    <property type="match status" value="1"/>
</dbReference>
<dbReference type="EMBL" id="PGGS01000152">
    <property type="protein sequence ID" value="PNH07969.1"/>
    <property type="molecule type" value="Genomic_DNA"/>
</dbReference>
<dbReference type="SUPFAM" id="SSF50978">
    <property type="entry name" value="WD40 repeat-like"/>
    <property type="match status" value="1"/>
</dbReference>
<feature type="compositionally biased region" description="Gly residues" evidence="6">
    <location>
        <begin position="49"/>
        <end position="72"/>
    </location>
</feature>
<evidence type="ECO:0000256" key="5">
    <source>
        <dbReference type="PROSITE-ProRule" id="PRU00221"/>
    </source>
</evidence>
<reference evidence="7 8" key="1">
    <citation type="journal article" date="2017" name="Mol. Biol. Evol.">
        <title>The 4-celled Tetrabaena socialis nuclear genome reveals the essential components for genetic control of cell number at the origin of multicellularity in the volvocine lineage.</title>
        <authorList>
            <person name="Featherston J."/>
            <person name="Arakaki Y."/>
            <person name="Hanschen E.R."/>
            <person name="Ferris P.J."/>
            <person name="Michod R.E."/>
            <person name="Olson B.J.S.C."/>
            <person name="Nozaki H."/>
            <person name="Durand P.M."/>
        </authorList>
    </citation>
    <scope>NUCLEOTIDE SEQUENCE [LARGE SCALE GENOMIC DNA]</scope>
    <source>
        <strain evidence="7 8">NIES-571</strain>
    </source>
</reference>
<feature type="region of interest" description="Disordered" evidence="6">
    <location>
        <begin position="89"/>
        <end position="138"/>
    </location>
</feature>
<dbReference type="PANTHER" id="PTHR19865">
    <property type="entry name" value="U3 SMALL NUCLEOLAR RNA INTERACTING PROTEIN 2"/>
    <property type="match status" value="1"/>
</dbReference>
<organism evidence="7 8">
    <name type="scientific">Tetrabaena socialis</name>
    <dbReference type="NCBI Taxonomy" id="47790"/>
    <lineage>
        <taxon>Eukaryota</taxon>
        <taxon>Viridiplantae</taxon>
        <taxon>Chlorophyta</taxon>
        <taxon>core chlorophytes</taxon>
        <taxon>Chlorophyceae</taxon>
        <taxon>CS clade</taxon>
        <taxon>Chlamydomonadales</taxon>
        <taxon>Tetrabaenaceae</taxon>
        <taxon>Tetrabaena</taxon>
    </lineage>
</organism>
<dbReference type="InterPro" id="IPR039241">
    <property type="entry name" value="Rrp9-like"/>
</dbReference>
<evidence type="ECO:0000256" key="3">
    <source>
        <dbReference type="ARBA" id="ARBA00022737"/>
    </source>
</evidence>
<feature type="region of interest" description="Disordered" evidence="6">
    <location>
        <begin position="1"/>
        <end position="26"/>
    </location>
</feature>
<evidence type="ECO:0000313" key="8">
    <source>
        <dbReference type="Proteomes" id="UP000236333"/>
    </source>
</evidence>
<proteinExistence type="predicted"/>
<keyword evidence="2 5" id="KW-0853">WD repeat</keyword>
<gene>
    <name evidence="7" type="ORF">TSOC_005524</name>
</gene>
<dbReference type="InterPro" id="IPR036322">
    <property type="entry name" value="WD40_repeat_dom_sf"/>
</dbReference>
<evidence type="ECO:0000256" key="2">
    <source>
        <dbReference type="ARBA" id="ARBA00022574"/>
    </source>
</evidence>
<dbReference type="PANTHER" id="PTHR19865:SF0">
    <property type="entry name" value="U3 SMALL NUCLEOLAR RNA-INTERACTING PROTEIN 2"/>
    <property type="match status" value="1"/>
</dbReference>
<sequence>MDTGEWSGGGRGGHRGRSGQFGGGGGRYNDNYYGGRGGGGRGFYDQSQGQGGFYDGGRSGGRGRGGGYQGGGGGYQGGGGGGGYQGRGGGYEGGGYQQGRGGRFHEGGGRTRFQGGRTWHNPNPGQKRQQQVNTNPPPNMALLKTIEAHTDAITCLAYDQATNALFTGSKDGKIKQWDCTSGLITHEENPGGPVDALLFIQGFLFVAYVKGTQPHLEGIINFYNTATGKTQMIPGHRGHISQLLAANNMLFSCGHDCSIRVWGLEGEVFVCKGAVPNGLLTMEGTPDNKGESMLAIASLFDGVRIFNVDQSMALLGALPKVGVCRAITSIPGAAIVVGDDQGQVHIFSWTG</sequence>
<evidence type="ECO:0000256" key="1">
    <source>
        <dbReference type="ARBA" id="ARBA00004123"/>
    </source>
</evidence>
<dbReference type="SMART" id="SM00320">
    <property type="entry name" value="WD40"/>
    <property type="match status" value="2"/>
</dbReference>